<dbReference type="GeneID" id="123399584"/>
<dbReference type="Gene3D" id="3.90.70.10">
    <property type="entry name" value="Cysteine proteinases"/>
    <property type="match status" value="1"/>
</dbReference>
<evidence type="ECO:0000313" key="7">
    <source>
        <dbReference type="EnsemblPlants" id="HORVU.MOREX.r3.5HG0492390.1"/>
    </source>
</evidence>
<dbReference type="Pfam" id="PF00112">
    <property type="entry name" value="Peptidase_C1"/>
    <property type="match status" value="1"/>
</dbReference>
<dbReference type="InterPro" id="IPR039417">
    <property type="entry name" value="Peptidase_C1A_papain-like"/>
</dbReference>
<dbReference type="PROSITE" id="PS00640">
    <property type="entry name" value="THIOL_PROTEASE_ASN"/>
    <property type="match status" value="1"/>
</dbReference>
<name>A0A8I6XRJ4_HORVV</name>
<feature type="signal peptide" evidence="4">
    <location>
        <begin position="1"/>
        <end position="21"/>
    </location>
</feature>
<accession>A0A8I6XRJ4</accession>
<keyword evidence="3" id="KW-1015">Disulfide bond</keyword>
<reference evidence="7" key="2">
    <citation type="submission" date="2020-10" db="EMBL/GenBank/DDBJ databases">
        <authorList>
            <person name="Scholz U."/>
            <person name="Mascher M."/>
            <person name="Fiebig A."/>
        </authorList>
    </citation>
    <scope>NUCLEOTIDE SEQUENCE [LARGE SCALE GENOMIC DNA]</scope>
    <source>
        <strain evidence="7">cv. Morex</strain>
    </source>
</reference>
<dbReference type="PRINTS" id="PR00705">
    <property type="entry name" value="PAPAIN"/>
</dbReference>
<feature type="chain" id="PRO_5035295163" evidence="4">
    <location>
        <begin position="22"/>
        <end position="418"/>
    </location>
</feature>
<dbReference type="RefSeq" id="XP_044949919.1">
    <property type="nucleotide sequence ID" value="XM_045093984.1"/>
</dbReference>
<proteinExistence type="inferred from homology"/>
<dbReference type="InterPro" id="IPR000169">
    <property type="entry name" value="Pept_cys_AS"/>
</dbReference>
<organism evidence="7 8">
    <name type="scientific">Hordeum vulgare subsp. vulgare</name>
    <name type="common">Domesticated barley</name>
    <dbReference type="NCBI Taxonomy" id="112509"/>
    <lineage>
        <taxon>Eukaryota</taxon>
        <taxon>Viridiplantae</taxon>
        <taxon>Streptophyta</taxon>
        <taxon>Embryophyta</taxon>
        <taxon>Tracheophyta</taxon>
        <taxon>Spermatophyta</taxon>
        <taxon>Magnoliopsida</taxon>
        <taxon>Liliopsida</taxon>
        <taxon>Poales</taxon>
        <taxon>Poaceae</taxon>
        <taxon>BOP clade</taxon>
        <taxon>Pooideae</taxon>
        <taxon>Triticodae</taxon>
        <taxon>Triticeae</taxon>
        <taxon>Hordeinae</taxon>
        <taxon>Hordeum</taxon>
    </lineage>
</organism>
<dbReference type="CDD" id="cd02248">
    <property type="entry name" value="Peptidase_C1A"/>
    <property type="match status" value="1"/>
</dbReference>
<dbReference type="InterPro" id="IPR025660">
    <property type="entry name" value="Pept_his_AS"/>
</dbReference>
<feature type="domain" description="Peptidase C1A papain C-terminal" evidence="5">
    <location>
        <begin position="196"/>
        <end position="417"/>
    </location>
</feature>
<protein>
    <submittedName>
        <fullName evidence="7">Uncharacterized protein</fullName>
    </submittedName>
</protein>
<dbReference type="GO" id="GO:0004197">
    <property type="term" value="F:cysteine-type endopeptidase activity"/>
    <property type="evidence" value="ECO:0000318"/>
    <property type="project" value="GO_Central"/>
</dbReference>
<feature type="domain" description="Cathepsin propeptide inhibitor" evidence="6">
    <location>
        <begin position="100"/>
        <end position="156"/>
    </location>
</feature>
<evidence type="ECO:0000256" key="3">
    <source>
        <dbReference type="ARBA" id="ARBA00023157"/>
    </source>
</evidence>
<keyword evidence="8" id="KW-1185">Reference proteome</keyword>
<dbReference type="Gramene" id="HORVU.MOREX.r2.5HG0407960.1">
    <property type="protein sequence ID" value="HORVU.MOREX.r2.5HG0407960.1"/>
    <property type="gene ID" value="HORVU.MOREX.r2.5HG0407960"/>
</dbReference>
<evidence type="ECO:0000259" key="5">
    <source>
        <dbReference type="SMART" id="SM00645"/>
    </source>
</evidence>
<evidence type="ECO:0000256" key="1">
    <source>
        <dbReference type="ARBA" id="ARBA00008455"/>
    </source>
</evidence>
<dbReference type="AlphaFoldDB" id="A0A8I6XRJ4"/>
<dbReference type="SMR" id="A0A8I6XRJ4"/>
<dbReference type="EnsemblPlants" id="HORVU.MOREX.r3.5HG0492390.1">
    <property type="protein sequence ID" value="HORVU.MOREX.r3.5HG0492390.1"/>
    <property type="gene ID" value="HORVU.MOREX.r3.5HG0492390"/>
</dbReference>
<dbReference type="Pfam" id="PF08246">
    <property type="entry name" value="Inhibitor_I29"/>
    <property type="match status" value="1"/>
</dbReference>
<comment type="similarity">
    <text evidence="1">Belongs to the peptidase C1 family.</text>
</comment>
<dbReference type="SMART" id="SM00848">
    <property type="entry name" value="Inhibitor_I29"/>
    <property type="match status" value="1"/>
</dbReference>
<evidence type="ECO:0000259" key="6">
    <source>
        <dbReference type="SMART" id="SM00848"/>
    </source>
</evidence>
<dbReference type="PROSITE" id="PS00139">
    <property type="entry name" value="THIOL_PROTEASE_CYS"/>
    <property type="match status" value="1"/>
</dbReference>
<dbReference type="FunFam" id="3.90.70.10:FF:000164">
    <property type="entry name" value="Cysteine protease Mir1"/>
    <property type="match status" value="1"/>
</dbReference>
<dbReference type="InterPro" id="IPR000668">
    <property type="entry name" value="Peptidase_C1A_C"/>
</dbReference>
<dbReference type="Gramene" id="HORVU.MOREX.r3.5HG0492390.1">
    <property type="protein sequence ID" value="HORVU.MOREX.r3.5HG0492390.1"/>
    <property type="gene ID" value="HORVU.MOREX.r3.5HG0492390"/>
</dbReference>
<dbReference type="SMART" id="SM00645">
    <property type="entry name" value="Pept_C1"/>
    <property type="match status" value="1"/>
</dbReference>
<evidence type="ECO:0000313" key="8">
    <source>
        <dbReference type="Proteomes" id="UP000011116"/>
    </source>
</evidence>
<dbReference type="InterPro" id="IPR013128">
    <property type="entry name" value="Peptidase_C1A"/>
</dbReference>
<dbReference type="SUPFAM" id="SSF54001">
    <property type="entry name" value="Cysteine proteinases"/>
    <property type="match status" value="1"/>
</dbReference>
<dbReference type="PROSITE" id="PS51257">
    <property type="entry name" value="PROKAR_LIPOPROTEIN"/>
    <property type="match status" value="1"/>
</dbReference>
<dbReference type="Proteomes" id="UP000011116">
    <property type="component" value="Chromosome 5H"/>
</dbReference>
<dbReference type="GO" id="GO:0051603">
    <property type="term" value="P:proteolysis involved in protein catabolic process"/>
    <property type="evidence" value="ECO:0000318"/>
    <property type="project" value="GO_Central"/>
</dbReference>
<dbReference type="GO" id="GO:0005615">
    <property type="term" value="C:extracellular space"/>
    <property type="evidence" value="ECO:0000318"/>
    <property type="project" value="GO_Central"/>
</dbReference>
<dbReference type="GO" id="GO:0005764">
    <property type="term" value="C:lysosome"/>
    <property type="evidence" value="ECO:0000318"/>
    <property type="project" value="GO_Central"/>
</dbReference>
<evidence type="ECO:0000256" key="4">
    <source>
        <dbReference type="SAM" id="SignalP"/>
    </source>
</evidence>
<dbReference type="InterPro" id="IPR013201">
    <property type="entry name" value="Prot_inhib_I29"/>
</dbReference>
<gene>
    <name evidence="7" type="primary">LOC123399584</name>
</gene>
<evidence type="ECO:0000256" key="2">
    <source>
        <dbReference type="ARBA" id="ARBA00022729"/>
    </source>
</evidence>
<reference evidence="8" key="1">
    <citation type="journal article" date="2012" name="Nature">
        <title>A physical, genetic and functional sequence assembly of the barley genome.</title>
        <authorList>
            <consortium name="The International Barley Genome Sequencing Consortium"/>
            <person name="Mayer K.F."/>
            <person name="Waugh R."/>
            <person name="Brown J.W."/>
            <person name="Schulman A."/>
            <person name="Langridge P."/>
            <person name="Platzer M."/>
            <person name="Fincher G.B."/>
            <person name="Muehlbauer G.J."/>
            <person name="Sato K."/>
            <person name="Close T.J."/>
            <person name="Wise R.P."/>
            <person name="Stein N."/>
        </authorList>
    </citation>
    <scope>NUCLEOTIDE SEQUENCE [LARGE SCALE GENOMIC DNA]</scope>
    <source>
        <strain evidence="8">cv. Morex</strain>
    </source>
</reference>
<dbReference type="InterPro" id="IPR038765">
    <property type="entry name" value="Papain-like_cys_pep_sf"/>
</dbReference>
<keyword evidence="2 4" id="KW-0732">Signal</keyword>
<sequence length="418" mass="44588">MARPSLLLLLLVSACAALAIADDDPMARSAALAVADDDPMTRRAALAVADDDPMARRAALVVAEDDPMVRRAALSVADDDPMVRRAALAVADDDPMVRRFERWMGKHGRAYTDAGEKQRRLEVYRKNVELIEEFNSGGHSYTLTDNKFADLTNEEFRAKVLGLGAPGRAGRRAPRREDFAPVAMPGKETENDNSTVPKEVDWRKKGAVVAVKNQGGCGSCWAFAAVAAMEGLNYIKKGQLVSLSEQELVDCDAEAVGCAGGFMSWAYEFVMDNHGLTTEASYPYLGVNGVCQTAKLNETTVSIAGYQNVTANSEPDLLRAAAKQPVSVAVDAGGFVWQLYGGGVFSGPCTAGVNHGVTVVGYGETSTDTGDEGSGKYWIIKNSWGAEWGEAGYMLLQRDAGIPAGLCGVALLASYPVM</sequence>
<dbReference type="KEGG" id="hvg:123399584"/>
<dbReference type="OrthoDB" id="10253408at2759"/>
<dbReference type="PANTHER" id="PTHR12411">
    <property type="entry name" value="CYSTEINE PROTEASE FAMILY C1-RELATED"/>
    <property type="match status" value="1"/>
</dbReference>
<reference evidence="7" key="3">
    <citation type="submission" date="2022-01" db="UniProtKB">
        <authorList>
            <consortium name="EnsemblPlants"/>
        </authorList>
    </citation>
    <scope>IDENTIFICATION</scope>
    <source>
        <strain evidence="7">subsp. vulgare</strain>
    </source>
</reference>
<dbReference type="PROSITE" id="PS00639">
    <property type="entry name" value="THIOL_PROTEASE_HIS"/>
    <property type="match status" value="1"/>
</dbReference>
<dbReference type="InterPro" id="IPR025661">
    <property type="entry name" value="Pept_asp_AS"/>
</dbReference>